<dbReference type="InterPro" id="IPR002123">
    <property type="entry name" value="Plipid/glycerol_acylTrfase"/>
</dbReference>
<reference evidence="5" key="1">
    <citation type="submission" date="2012-09" db="EMBL/GenBank/DDBJ databases">
        <title>Metagenomic Characterization of a Microbial Community in Wastewater Detects High Levels of Antibiotic Resistance.</title>
        <authorList>
            <person name="Abrams M."/>
            <person name="Caldwell A."/>
            <person name="Vandaei E."/>
            <person name="Lee W."/>
            <person name="Perrott J."/>
            <person name="Khan S.Y."/>
            <person name="Ta J."/>
            <person name="Romero D."/>
            <person name="Nguyen V."/>
            <person name="Pourmand N."/>
            <person name="Ouverney C.C."/>
        </authorList>
    </citation>
    <scope>NUCLEOTIDE SEQUENCE</scope>
</reference>
<dbReference type="SMART" id="SM00563">
    <property type="entry name" value="PlsC"/>
    <property type="match status" value="1"/>
</dbReference>
<evidence type="ECO:0000313" key="5">
    <source>
        <dbReference type="EMBL" id="AGC72290.1"/>
    </source>
</evidence>
<proteinExistence type="predicted"/>
<organism evidence="5">
    <name type="scientific">uncultured bacterium A1Q1_fos_1266</name>
    <dbReference type="NCBI Taxonomy" id="1256546"/>
    <lineage>
        <taxon>Bacteria</taxon>
        <taxon>environmental samples</taxon>
    </lineage>
</organism>
<evidence type="ECO:0000256" key="2">
    <source>
        <dbReference type="ARBA" id="ARBA00023315"/>
    </source>
</evidence>
<keyword evidence="3" id="KW-1133">Transmembrane helix</keyword>
<keyword evidence="2 5" id="KW-0012">Acyltransferase</keyword>
<dbReference type="GO" id="GO:0003841">
    <property type="term" value="F:1-acylglycerol-3-phosphate O-acyltransferase activity"/>
    <property type="evidence" value="ECO:0007669"/>
    <property type="project" value="TreeGrafter"/>
</dbReference>
<accession>L7W176</accession>
<sequence>MRKLVAVYDYAVLYLGLTWLGVLCLAWTPFAMVLNPILPDKWARPLGRWVIMAAFNLYIKSLSASRRVHFDISALDALRGEGPMIIAPNHPCILDAVMVISRLPNVACVMKTSLKRNIFLGAGSRLARYIGSEPLRGMMHSAVEDFQNGSHLLLFPEGTRTTKDPVNVFSGSIGIIANKGQVPVQTVLIETDSQYLRKGWQLFKKAPMPIAYRIRLGKRFDPPTNTQAFMTELHDYFANELVKGSAFHPTGSLGKSNAK</sequence>
<evidence type="ECO:0000259" key="4">
    <source>
        <dbReference type="SMART" id="SM00563"/>
    </source>
</evidence>
<dbReference type="SUPFAM" id="SSF69593">
    <property type="entry name" value="Glycerol-3-phosphate (1)-acyltransferase"/>
    <property type="match status" value="1"/>
</dbReference>
<dbReference type="Pfam" id="PF01553">
    <property type="entry name" value="Acyltransferase"/>
    <property type="match status" value="1"/>
</dbReference>
<keyword evidence="1 5" id="KW-0808">Transferase</keyword>
<dbReference type="EMBL" id="JX649897">
    <property type="protein sequence ID" value="AGC72290.1"/>
    <property type="molecule type" value="Genomic_DNA"/>
</dbReference>
<dbReference type="PANTHER" id="PTHR10434">
    <property type="entry name" value="1-ACYL-SN-GLYCEROL-3-PHOSPHATE ACYLTRANSFERASE"/>
    <property type="match status" value="1"/>
</dbReference>
<feature type="transmembrane region" description="Helical" evidence="3">
    <location>
        <begin position="12"/>
        <end position="30"/>
    </location>
</feature>
<feature type="domain" description="Phospholipid/glycerol acyltransferase" evidence="4">
    <location>
        <begin position="84"/>
        <end position="192"/>
    </location>
</feature>
<evidence type="ECO:0000256" key="3">
    <source>
        <dbReference type="SAM" id="Phobius"/>
    </source>
</evidence>
<evidence type="ECO:0000256" key="1">
    <source>
        <dbReference type="ARBA" id="ARBA00022679"/>
    </source>
</evidence>
<keyword evidence="3" id="KW-0472">Membrane</keyword>
<dbReference type="GO" id="GO:0006654">
    <property type="term" value="P:phosphatidic acid biosynthetic process"/>
    <property type="evidence" value="ECO:0007669"/>
    <property type="project" value="TreeGrafter"/>
</dbReference>
<dbReference type="CDD" id="cd07989">
    <property type="entry name" value="LPLAT_AGPAT-like"/>
    <property type="match status" value="1"/>
</dbReference>
<keyword evidence="3" id="KW-0812">Transmembrane</keyword>
<protein>
    <submittedName>
        <fullName evidence="5">1-acyl-sn-glycerol-3-phosphate acyltransferase</fullName>
    </submittedName>
</protein>
<name>L7W176_9BACT</name>
<dbReference type="PANTHER" id="PTHR10434:SF66">
    <property type="entry name" value="PHOSPHOLIPID_GLYCEROL ACYLTRANSFERASE DOMAIN-CONTAINING PROTEIN"/>
    <property type="match status" value="1"/>
</dbReference>
<dbReference type="AlphaFoldDB" id="L7W176"/>